<dbReference type="PANTHER" id="PTHR33607:SF2">
    <property type="entry name" value="ENDONUCLEASE-1"/>
    <property type="match status" value="1"/>
</dbReference>
<dbReference type="InterPro" id="IPR044925">
    <property type="entry name" value="His-Me_finger_sf"/>
</dbReference>
<organism evidence="5 6">
    <name type="scientific">Sinobacterium norvegicum</name>
    <dbReference type="NCBI Taxonomy" id="1641715"/>
    <lineage>
        <taxon>Bacteria</taxon>
        <taxon>Pseudomonadati</taxon>
        <taxon>Pseudomonadota</taxon>
        <taxon>Gammaproteobacteria</taxon>
        <taxon>Cellvibrionales</taxon>
        <taxon>Spongiibacteraceae</taxon>
        <taxon>Sinobacterium</taxon>
    </lineage>
</organism>
<keyword evidence="4" id="KW-0732">Signal</keyword>
<dbReference type="InterPro" id="IPR007346">
    <property type="entry name" value="Endonuclease-I"/>
</dbReference>
<evidence type="ECO:0000313" key="6">
    <source>
        <dbReference type="Proteomes" id="UP000838100"/>
    </source>
</evidence>
<dbReference type="SUPFAM" id="SSF54060">
    <property type="entry name" value="His-Me finger endonucleases"/>
    <property type="match status" value="1"/>
</dbReference>
<dbReference type="GO" id="GO:0016787">
    <property type="term" value="F:hydrolase activity"/>
    <property type="evidence" value="ECO:0007669"/>
    <property type="project" value="UniProtKB-KW"/>
</dbReference>
<protein>
    <submittedName>
        <fullName evidence="5">Extracellular deoxyribonuclease</fullName>
        <ecNumber evidence="5">3.1.21.-</ecNumber>
    </submittedName>
</protein>
<dbReference type="PROSITE" id="PS51257">
    <property type="entry name" value="PROKAR_LIPOPROTEIN"/>
    <property type="match status" value="1"/>
</dbReference>
<evidence type="ECO:0000256" key="2">
    <source>
        <dbReference type="ARBA" id="ARBA00022722"/>
    </source>
</evidence>
<feature type="signal peptide" evidence="4">
    <location>
        <begin position="1"/>
        <end position="23"/>
    </location>
</feature>
<dbReference type="EMBL" id="CAKLPX010000001">
    <property type="protein sequence ID" value="CAH0990564.1"/>
    <property type="molecule type" value="Genomic_DNA"/>
</dbReference>
<dbReference type="Pfam" id="PF04231">
    <property type="entry name" value="Endonuclease_1"/>
    <property type="match status" value="1"/>
</dbReference>
<evidence type="ECO:0000256" key="1">
    <source>
        <dbReference type="ARBA" id="ARBA00006429"/>
    </source>
</evidence>
<keyword evidence="2" id="KW-0540">Nuclease</keyword>
<evidence type="ECO:0000256" key="3">
    <source>
        <dbReference type="ARBA" id="ARBA00022801"/>
    </source>
</evidence>
<reference evidence="5" key="1">
    <citation type="submission" date="2021-12" db="EMBL/GenBank/DDBJ databases">
        <authorList>
            <person name="Rodrigo-Torres L."/>
            <person name="Arahal R. D."/>
            <person name="Lucena T."/>
        </authorList>
    </citation>
    <scope>NUCLEOTIDE SEQUENCE</scope>
    <source>
        <strain evidence="5">CECT 8267</strain>
    </source>
</reference>
<evidence type="ECO:0000313" key="5">
    <source>
        <dbReference type="EMBL" id="CAH0990564.1"/>
    </source>
</evidence>
<feature type="chain" id="PRO_5046062765" evidence="4">
    <location>
        <begin position="24"/>
        <end position="250"/>
    </location>
</feature>
<evidence type="ECO:0000256" key="4">
    <source>
        <dbReference type="SAM" id="SignalP"/>
    </source>
</evidence>
<proteinExistence type="inferred from homology"/>
<keyword evidence="3 5" id="KW-0378">Hydrolase</keyword>
<sequence>MFKNKFYPFFLLTIFSVSCLSQAGNETVQSFNSAKKTLERKVYNHQSVRRTLYCDAVYDEKKNITAPAGFKTDKHVKRAKRVEWEHVVPAQNFGQSFGEWRDGHSQCVDSRGKHFKGRKCAEKINTEYRYMQADMHNLFPAIGAVNAMRSNYNFAMLSNVKSGFGSCDMRIDNRKAQPPERSRGVIARTYFYMDDSYARYRMSRAQRQLMTAWDKQYPVTEWECQRAVLIEALQGNSNEVVRSRCEQIGW</sequence>
<comment type="similarity">
    <text evidence="1">Belongs to the EndA/NucM nuclease family.</text>
</comment>
<accession>A0ABM9ABI9</accession>
<keyword evidence="6" id="KW-1185">Reference proteome</keyword>
<gene>
    <name evidence="5" type="primary">dns</name>
    <name evidence="5" type="ORF">SIN8267_00657</name>
</gene>
<name>A0ABM9ABI9_9GAMM</name>
<dbReference type="Proteomes" id="UP000838100">
    <property type="component" value="Unassembled WGS sequence"/>
</dbReference>
<dbReference type="EC" id="3.1.21.-" evidence="5"/>
<comment type="caution">
    <text evidence="5">The sequence shown here is derived from an EMBL/GenBank/DDBJ whole genome shotgun (WGS) entry which is preliminary data.</text>
</comment>
<dbReference type="PANTHER" id="PTHR33607">
    <property type="entry name" value="ENDONUCLEASE-1"/>
    <property type="match status" value="1"/>
</dbReference>